<name>A0A923M676_9BURK</name>
<accession>A0A923M676</accession>
<comment type="caution">
    <text evidence="1">The sequence shown here is derived from an EMBL/GenBank/DDBJ whole genome shotgun (WGS) entry which is preliminary data.</text>
</comment>
<evidence type="ECO:0000313" key="2">
    <source>
        <dbReference type="Proteomes" id="UP000596827"/>
    </source>
</evidence>
<dbReference type="EMBL" id="JACORU010000001">
    <property type="protein sequence ID" value="MBC5763322.1"/>
    <property type="molecule type" value="Genomic_DNA"/>
</dbReference>
<keyword evidence="2" id="KW-1185">Reference proteome</keyword>
<dbReference type="RefSeq" id="WP_187079776.1">
    <property type="nucleotide sequence ID" value="NZ_JACORU010000001.1"/>
</dbReference>
<proteinExistence type="predicted"/>
<evidence type="ECO:0000313" key="1">
    <source>
        <dbReference type="EMBL" id="MBC5763322.1"/>
    </source>
</evidence>
<reference evidence="1" key="1">
    <citation type="submission" date="2020-08" db="EMBL/GenBank/DDBJ databases">
        <title>Ramlibacter sp. GTP1 16S ribosomal RNA gene genome sequencing and assembly.</title>
        <authorList>
            <person name="Kang M."/>
        </authorList>
    </citation>
    <scope>NUCLEOTIDE SEQUENCE</scope>
    <source>
        <strain evidence="1">GTP1</strain>
    </source>
</reference>
<sequence>MLYYFHQIEVEPLSSSRLAIEMPQASGAFVNSIVDASSEPSAREKLHDALQVDGYTVPGIEGVQVLDGVVDESCPEL</sequence>
<dbReference type="Proteomes" id="UP000596827">
    <property type="component" value="Unassembled WGS sequence"/>
</dbReference>
<gene>
    <name evidence="1" type="ORF">H8R02_02585</name>
</gene>
<dbReference type="AlphaFoldDB" id="A0A923M676"/>
<protein>
    <submittedName>
        <fullName evidence="1">Uncharacterized protein</fullName>
    </submittedName>
</protein>
<organism evidence="1 2">
    <name type="scientific">Ramlibacter albus</name>
    <dbReference type="NCBI Taxonomy" id="2079448"/>
    <lineage>
        <taxon>Bacteria</taxon>
        <taxon>Pseudomonadati</taxon>
        <taxon>Pseudomonadota</taxon>
        <taxon>Betaproteobacteria</taxon>
        <taxon>Burkholderiales</taxon>
        <taxon>Comamonadaceae</taxon>
        <taxon>Ramlibacter</taxon>
    </lineage>
</organism>